<proteinExistence type="predicted"/>
<dbReference type="AlphaFoldDB" id="A0A1J1IIX9"/>
<protein>
    <submittedName>
        <fullName evidence="1">CLUMA_CG013473, isoform A</fullName>
    </submittedName>
</protein>
<accession>A0A1J1IIX9</accession>
<gene>
    <name evidence="1" type="ORF">CLUMA_CG013473</name>
</gene>
<name>A0A1J1IIX9_9DIPT</name>
<sequence>MFRHILQFLSKEKSIYRKLRQKFAFDAHSLENKNILWVETLFHEILSVVLAKAGSQVLYQQQ</sequence>
<dbReference type="EMBL" id="CVRI01000054">
    <property type="protein sequence ID" value="CRL00199.1"/>
    <property type="molecule type" value="Genomic_DNA"/>
</dbReference>
<organism evidence="1 2">
    <name type="scientific">Clunio marinus</name>
    <dbReference type="NCBI Taxonomy" id="568069"/>
    <lineage>
        <taxon>Eukaryota</taxon>
        <taxon>Metazoa</taxon>
        <taxon>Ecdysozoa</taxon>
        <taxon>Arthropoda</taxon>
        <taxon>Hexapoda</taxon>
        <taxon>Insecta</taxon>
        <taxon>Pterygota</taxon>
        <taxon>Neoptera</taxon>
        <taxon>Endopterygota</taxon>
        <taxon>Diptera</taxon>
        <taxon>Nematocera</taxon>
        <taxon>Chironomoidea</taxon>
        <taxon>Chironomidae</taxon>
        <taxon>Clunio</taxon>
    </lineage>
</organism>
<evidence type="ECO:0000313" key="1">
    <source>
        <dbReference type="EMBL" id="CRL00199.1"/>
    </source>
</evidence>
<evidence type="ECO:0000313" key="2">
    <source>
        <dbReference type="Proteomes" id="UP000183832"/>
    </source>
</evidence>
<reference evidence="1 2" key="1">
    <citation type="submission" date="2015-04" db="EMBL/GenBank/DDBJ databases">
        <authorList>
            <person name="Syromyatnikov M.Y."/>
            <person name="Popov V.N."/>
        </authorList>
    </citation>
    <scope>NUCLEOTIDE SEQUENCE [LARGE SCALE GENOMIC DNA]</scope>
</reference>
<keyword evidence="2" id="KW-1185">Reference proteome</keyword>
<dbReference type="Proteomes" id="UP000183832">
    <property type="component" value="Unassembled WGS sequence"/>
</dbReference>